<comment type="caution">
    <text evidence="2">The sequence shown here is derived from an EMBL/GenBank/DDBJ whole genome shotgun (WGS) entry which is preliminary data.</text>
</comment>
<evidence type="ECO:0000259" key="1">
    <source>
        <dbReference type="SMART" id="SM00973"/>
    </source>
</evidence>
<accession>A0A4R8QJI9</accession>
<evidence type="ECO:0000313" key="2">
    <source>
        <dbReference type="EMBL" id="TDZ39111.1"/>
    </source>
</evidence>
<gene>
    <name evidence="2" type="ORF">C8035_v005702</name>
</gene>
<proteinExistence type="predicted"/>
<dbReference type="Proteomes" id="UP000295083">
    <property type="component" value="Unassembled WGS sequence"/>
</dbReference>
<keyword evidence="3" id="KW-1185">Reference proteome</keyword>
<organism evidence="2 3">
    <name type="scientific">Colletotrichum spinosum</name>
    <dbReference type="NCBI Taxonomy" id="1347390"/>
    <lineage>
        <taxon>Eukaryota</taxon>
        <taxon>Fungi</taxon>
        <taxon>Dikarya</taxon>
        <taxon>Ascomycota</taxon>
        <taxon>Pezizomycotina</taxon>
        <taxon>Sordariomycetes</taxon>
        <taxon>Hypocreomycetidae</taxon>
        <taxon>Glomerellales</taxon>
        <taxon>Glomerellaceae</taxon>
        <taxon>Colletotrichum</taxon>
        <taxon>Colletotrichum orbiculare species complex</taxon>
    </lineage>
</organism>
<evidence type="ECO:0000313" key="3">
    <source>
        <dbReference type="Proteomes" id="UP000295083"/>
    </source>
</evidence>
<dbReference type="SMART" id="SM00973">
    <property type="entry name" value="Sec63"/>
    <property type="match status" value="1"/>
</dbReference>
<name>A0A4R8QJI9_9PEZI</name>
<dbReference type="Gene3D" id="1.10.3380.10">
    <property type="entry name" value="Sec63 N-terminal domain-like domain"/>
    <property type="match status" value="1"/>
</dbReference>
<reference evidence="2 3" key="1">
    <citation type="submission" date="2018-11" db="EMBL/GenBank/DDBJ databases">
        <title>Genome sequence and assembly of Colletotrichum spinosum.</title>
        <authorList>
            <person name="Gan P."/>
            <person name="Shirasu K."/>
        </authorList>
    </citation>
    <scope>NUCLEOTIDE SEQUENCE [LARGE SCALE GENOMIC DNA]</scope>
    <source>
        <strain evidence="2 3">CBS 515.97</strain>
    </source>
</reference>
<protein>
    <recommendedName>
        <fullName evidence="1">SEC63 domain-containing protein</fullName>
    </recommendedName>
</protein>
<dbReference type="AlphaFoldDB" id="A0A4R8QJI9"/>
<dbReference type="EMBL" id="QAPG01000012">
    <property type="protein sequence ID" value="TDZ39111.1"/>
    <property type="molecule type" value="Genomic_DNA"/>
</dbReference>
<dbReference type="InterPro" id="IPR004179">
    <property type="entry name" value="Sec63-dom"/>
</dbReference>
<feature type="domain" description="SEC63" evidence="1">
    <location>
        <begin position="1"/>
        <end position="288"/>
    </location>
</feature>
<sequence length="290" mass="32064">MTRHRLSRPTIRSLTLLPRAPEPMEILRCASSATELRSFVFNPLEKGAFSAINNDPSTRWPVKEQLTQPWHKVYLVAQCEASGGDYGARLCRAARIDLLSSRTQIVKVLGQVLRACADVMGARKDAEGKATELLQVPDIGPKKIQKLVEAGVMTVRRLSELDFFDIERILSRNPPFGQNMVQILAHFPRLVLSVDIPKRDGAEKKLIVRTVLGCANVETPVWKGKEPWVSLAAETSDGRLAFFWRGQARSLMSGKELVFPVEANTGGQTVFVWASCEEIAGTVVTAEVAV</sequence>
<dbReference type="Pfam" id="PF02889">
    <property type="entry name" value="Sec63"/>
    <property type="match status" value="1"/>
</dbReference>
<dbReference type="SUPFAM" id="SSF158702">
    <property type="entry name" value="Sec63 N-terminal domain-like"/>
    <property type="match status" value="1"/>
</dbReference>